<protein>
    <submittedName>
        <fullName evidence="9">Pol polyprotein</fullName>
    </submittedName>
</protein>
<evidence type="ECO:0000313" key="10">
    <source>
        <dbReference type="Proteomes" id="UP000762676"/>
    </source>
</evidence>
<keyword evidence="7" id="KW-0695">RNA-directed DNA polymerase</keyword>
<accession>A0AAV4EDU1</accession>
<evidence type="ECO:0000313" key="9">
    <source>
        <dbReference type="EMBL" id="GFR58809.1"/>
    </source>
</evidence>
<dbReference type="Gene3D" id="3.30.70.270">
    <property type="match status" value="1"/>
</dbReference>
<feature type="domain" description="Reverse transcriptase" evidence="8">
    <location>
        <begin position="15"/>
        <end position="91"/>
    </location>
</feature>
<comment type="caution">
    <text evidence="9">The sequence shown here is derived from an EMBL/GenBank/DDBJ whole genome shotgun (WGS) entry which is preliminary data.</text>
</comment>
<dbReference type="AlphaFoldDB" id="A0AAV4EDU1"/>
<dbReference type="PANTHER" id="PTHR24559">
    <property type="entry name" value="TRANSPOSON TY3-I GAG-POL POLYPROTEIN"/>
    <property type="match status" value="1"/>
</dbReference>
<evidence type="ECO:0000259" key="8">
    <source>
        <dbReference type="Pfam" id="PF00078"/>
    </source>
</evidence>
<dbReference type="PANTHER" id="PTHR24559:SF444">
    <property type="entry name" value="REVERSE TRANSCRIPTASE DOMAIN-CONTAINING PROTEIN"/>
    <property type="match status" value="1"/>
</dbReference>
<dbReference type="GO" id="GO:0003964">
    <property type="term" value="F:RNA-directed DNA polymerase activity"/>
    <property type="evidence" value="ECO:0007669"/>
    <property type="project" value="UniProtKB-KW"/>
</dbReference>
<dbReference type="Pfam" id="PF00078">
    <property type="entry name" value="RVT_1"/>
    <property type="match status" value="1"/>
</dbReference>
<keyword evidence="6" id="KW-0378">Hydrolase</keyword>
<reference evidence="9 10" key="1">
    <citation type="journal article" date="2021" name="Elife">
        <title>Chloroplast acquisition without the gene transfer in kleptoplastic sea slugs, Plakobranchus ocellatus.</title>
        <authorList>
            <person name="Maeda T."/>
            <person name="Takahashi S."/>
            <person name="Yoshida T."/>
            <person name="Shimamura S."/>
            <person name="Takaki Y."/>
            <person name="Nagai Y."/>
            <person name="Toyoda A."/>
            <person name="Suzuki Y."/>
            <person name="Arimoto A."/>
            <person name="Ishii H."/>
            <person name="Satoh N."/>
            <person name="Nishiyama T."/>
            <person name="Hasebe M."/>
            <person name="Maruyama T."/>
            <person name="Minagawa J."/>
            <person name="Obokata J."/>
            <person name="Shigenobu S."/>
        </authorList>
    </citation>
    <scope>NUCLEOTIDE SEQUENCE [LARGE SCALE GENOMIC DNA]</scope>
</reference>
<keyword evidence="10" id="KW-1185">Reference proteome</keyword>
<dbReference type="InterPro" id="IPR000477">
    <property type="entry name" value="RT_dom"/>
</dbReference>
<dbReference type="CDD" id="cd01647">
    <property type="entry name" value="RT_LTR"/>
    <property type="match status" value="1"/>
</dbReference>
<evidence type="ECO:0000256" key="6">
    <source>
        <dbReference type="ARBA" id="ARBA00022801"/>
    </source>
</evidence>
<dbReference type="GO" id="GO:0006508">
    <property type="term" value="P:proteolysis"/>
    <property type="evidence" value="ECO:0007669"/>
    <property type="project" value="UniProtKB-KW"/>
</dbReference>
<keyword evidence="2" id="KW-0808">Transferase</keyword>
<gene>
    <name evidence="9" type="ORF">ElyMa_005369600</name>
</gene>
<keyword evidence="1" id="KW-0645">Protease</keyword>
<evidence type="ECO:0000256" key="4">
    <source>
        <dbReference type="ARBA" id="ARBA00022722"/>
    </source>
</evidence>
<keyword evidence="4" id="KW-0540">Nuclease</keyword>
<name>A0AAV4EDU1_9GAST</name>
<dbReference type="Proteomes" id="UP000762676">
    <property type="component" value="Unassembled WGS sequence"/>
</dbReference>
<dbReference type="GO" id="GO:0004519">
    <property type="term" value="F:endonuclease activity"/>
    <property type="evidence" value="ECO:0007669"/>
    <property type="project" value="UniProtKB-KW"/>
</dbReference>
<evidence type="ECO:0000256" key="2">
    <source>
        <dbReference type="ARBA" id="ARBA00022679"/>
    </source>
</evidence>
<dbReference type="InterPro" id="IPR043128">
    <property type="entry name" value="Rev_trsase/Diguanyl_cyclase"/>
</dbReference>
<keyword evidence="5" id="KW-0255">Endonuclease</keyword>
<dbReference type="SUPFAM" id="SSF56672">
    <property type="entry name" value="DNA/RNA polymerases"/>
    <property type="match status" value="1"/>
</dbReference>
<dbReference type="InterPro" id="IPR053134">
    <property type="entry name" value="RNA-dir_DNA_polymerase"/>
</dbReference>
<sequence length="95" mass="10843">MAPSSIPKTAVVTPFGLWEFLRMPFGLKNTAQSFQRLMDGVLRDISFAFVYLDDILVASHSTKEHSQHLQQLSKLLSANGLVINKTKMCFWRERT</sequence>
<evidence type="ECO:0000256" key="5">
    <source>
        <dbReference type="ARBA" id="ARBA00022759"/>
    </source>
</evidence>
<organism evidence="9 10">
    <name type="scientific">Elysia marginata</name>
    <dbReference type="NCBI Taxonomy" id="1093978"/>
    <lineage>
        <taxon>Eukaryota</taxon>
        <taxon>Metazoa</taxon>
        <taxon>Spiralia</taxon>
        <taxon>Lophotrochozoa</taxon>
        <taxon>Mollusca</taxon>
        <taxon>Gastropoda</taxon>
        <taxon>Heterobranchia</taxon>
        <taxon>Euthyneura</taxon>
        <taxon>Panpulmonata</taxon>
        <taxon>Sacoglossa</taxon>
        <taxon>Placobranchoidea</taxon>
        <taxon>Plakobranchidae</taxon>
        <taxon>Elysia</taxon>
    </lineage>
</organism>
<dbReference type="InterPro" id="IPR043502">
    <property type="entry name" value="DNA/RNA_pol_sf"/>
</dbReference>
<evidence type="ECO:0000256" key="3">
    <source>
        <dbReference type="ARBA" id="ARBA00022695"/>
    </source>
</evidence>
<dbReference type="EMBL" id="BMAT01010695">
    <property type="protein sequence ID" value="GFR58809.1"/>
    <property type="molecule type" value="Genomic_DNA"/>
</dbReference>
<proteinExistence type="predicted"/>
<evidence type="ECO:0000256" key="1">
    <source>
        <dbReference type="ARBA" id="ARBA00022670"/>
    </source>
</evidence>
<dbReference type="GO" id="GO:0008233">
    <property type="term" value="F:peptidase activity"/>
    <property type="evidence" value="ECO:0007669"/>
    <property type="project" value="UniProtKB-KW"/>
</dbReference>
<evidence type="ECO:0000256" key="7">
    <source>
        <dbReference type="ARBA" id="ARBA00022918"/>
    </source>
</evidence>
<keyword evidence="3" id="KW-0548">Nucleotidyltransferase</keyword>
<dbReference type="FunFam" id="3.10.10.10:FF:000007">
    <property type="entry name" value="Retrovirus-related Pol polyprotein from transposon 17.6-like Protein"/>
    <property type="match status" value="1"/>
</dbReference>
<dbReference type="Gene3D" id="3.10.10.10">
    <property type="entry name" value="HIV Type 1 Reverse Transcriptase, subunit A, domain 1"/>
    <property type="match status" value="1"/>
</dbReference>